<evidence type="ECO:0000313" key="2">
    <source>
        <dbReference type="EMBL" id="CAG8534314.1"/>
    </source>
</evidence>
<dbReference type="Proteomes" id="UP000789901">
    <property type="component" value="Unassembled WGS sequence"/>
</dbReference>
<dbReference type="PANTHER" id="PTHR10492">
    <property type="match status" value="1"/>
</dbReference>
<gene>
    <name evidence="2" type="ORF">GMARGA_LOCUS3774</name>
</gene>
<comment type="caution">
    <text evidence="2">The sequence shown here is derived from an EMBL/GenBank/DDBJ whole genome shotgun (WGS) entry which is preliminary data.</text>
</comment>
<sequence>MLLTGELPEFCCNRGKRMIPSLPPYPKNINNILIDPTSIGVQGQFVTLPAPSSVCITGHTYHHRKIPNEWILAVQSMLDQNNPYVNSLKLFQQNFLCNAVLELRKNTSTGEVAAIMHADSIVNIHPHFENENDKDEKGDLYLPASFLGSKRCCLSYIAYALALAHCREKPSFFITMTTNLNWSEIRSQLQLRQNALEIALIVVHSFHSHLKKLKELLCVHLEKIIYIDDKSRLRELVKKYMIHNKQYLSRCLRNNKCIYQYSKPIIPETSINEKGFVQYCHHTQEDLWIVLYNPILISKLECHINFEVASTVHLLMYLYKYLFKGPDYVKFTINNTPNTIPEHLHKHNTKIANIDHTISQHINEFEDYINGRVVLVAPGAGELFYLRSILLHHAARTWNDLKKINRNIYNTYQEAAREMGLFANESESTLAMKRQLTIIIHQLN</sequence>
<evidence type="ECO:0000313" key="3">
    <source>
        <dbReference type="Proteomes" id="UP000789901"/>
    </source>
</evidence>
<name>A0ABM8W5Z9_GIGMA</name>
<accession>A0ABM8W5Z9</accession>
<organism evidence="2 3">
    <name type="scientific">Gigaspora margarita</name>
    <dbReference type="NCBI Taxonomy" id="4874"/>
    <lineage>
        <taxon>Eukaryota</taxon>
        <taxon>Fungi</taxon>
        <taxon>Fungi incertae sedis</taxon>
        <taxon>Mucoromycota</taxon>
        <taxon>Glomeromycotina</taxon>
        <taxon>Glomeromycetes</taxon>
        <taxon>Diversisporales</taxon>
        <taxon>Gigasporaceae</taxon>
        <taxon>Gigaspora</taxon>
    </lineage>
</organism>
<dbReference type="InterPro" id="IPR025476">
    <property type="entry name" value="Helitron_helicase-like"/>
</dbReference>
<dbReference type="EMBL" id="CAJVQB010001404">
    <property type="protein sequence ID" value="CAG8534314.1"/>
    <property type="molecule type" value="Genomic_DNA"/>
</dbReference>
<reference evidence="2 3" key="1">
    <citation type="submission" date="2021-06" db="EMBL/GenBank/DDBJ databases">
        <authorList>
            <person name="Kallberg Y."/>
            <person name="Tangrot J."/>
            <person name="Rosling A."/>
        </authorList>
    </citation>
    <scope>NUCLEOTIDE SEQUENCE [LARGE SCALE GENOMIC DNA]</scope>
    <source>
        <strain evidence="2 3">120-4 pot B 10/14</strain>
    </source>
</reference>
<dbReference type="PANTHER" id="PTHR10492:SF57">
    <property type="entry name" value="ATP-DEPENDENT DNA HELICASE"/>
    <property type="match status" value="1"/>
</dbReference>
<evidence type="ECO:0000259" key="1">
    <source>
        <dbReference type="Pfam" id="PF14214"/>
    </source>
</evidence>
<keyword evidence="3" id="KW-1185">Reference proteome</keyword>
<dbReference type="Pfam" id="PF14214">
    <property type="entry name" value="Helitron_like_N"/>
    <property type="match status" value="1"/>
</dbReference>
<feature type="domain" description="Helitron helicase-like" evidence="1">
    <location>
        <begin position="124"/>
        <end position="218"/>
    </location>
</feature>
<proteinExistence type="predicted"/>
<protein>
    <submittedName>
        <fullName evidence="2">32781_t:CDS:1</fullName>
    </submittedName>
</protein>